<comment type="subcellular location">
    <subcellularLocation>
        <location evidence="1">Secreted</location>
    </subcellularLocation>
</comment>
<evidence type="ECO:0000256" key="3">
    <source>
        <dbReference type="ARBA" id="ARBA00022525"/>
    </source>
</evidence>
<comment type="similarity">
    <text evidence="2 4">Belongs to the peptidase S10 family.</text>
</comment>
<evidence type="ECO:0000256" key="2">
    <source>
        <dbReference type="ARBA" id="ARBA00009431"/>
    </source>
</evidence>
<protein>
    <recommendedName>
        <fullName evidence="4">Carboxypeptidase</fullName>
        <ecNumber evidence="4">3.4.16.-</ecNumber>
    </recommendedName>
</protein>
<gene>
    <name evidence="5" type="ORF">E3N88_34170</name>
</gene>
<dbReference type="Pfam" id="PF00450">
    <property type="entry name" value="Peptidase_S10"/>
    <property type="match status" value="1"/>
</dbReference>
<keyword evidence="6" id="KW-1185">Reference proteome</keyword>
<keyword evidence="4" id="KW-0378">Hydrolase</keyword>
<keyword evidence="3" id="KW-0964">Secreted</keyword>
<dbReference type="Proteomes" id="UP000326396">
    <property type="component" value="Linkage Group LG6"/>
</dbReference>
<dbReference type="InterPro" id="IPR018202">
    <property type="entry name" value="Ser_caboxypep_ser_AS"/>
</dbReference>
<dbReference type="SUPFAM" id="SSF53474">
    <property type="entry name" value="alpha/beta-Hydrolases"/>
    <property type="match status" value="1"/>
</dbReference>
<dbReference type="EMBL" id="SZYD01000016">
    <property type="protein sequence ID" value="KAD3338649.1"/>
    <property type="molecule type" value="Genomic_DNA"/>
</dbReference>
<evidence type="ECO:0000313" key="5">
    <source>
        <dbReference type="EMBL" id="KAD3338649.1"/>
    </source>
</evidence>
<keyword evidence="4" id="KW-0645">Protease</keyword>
<dbReference type="AlphaFoldDB" id="A0A5N6MDE6"/>
<dbReference type="GO" id="GO:0004185">
    <property type="term" value="F:serine-type carboxypeptidase activity"/>
    <property type="evidence" value="ECO:0007669"/>
    <property type="project" value="UniProtKB-UniRule"/>
</dbReference>
<dbReference type="PANTHER" id="PTHR11802:SF281">
    <property type="entry name" value="CARBOXYPEPTIDASE"/>
    <property type="match status" value="1"/>
</dbReference>
<proteinExistence type="inferred from homology"/>
<dbReference type="InterPro" id="IPR001563">
    <property type="entry name" value="Peptidase_S10"/>
</dbReference>
<evidence type="ECO:0000256" key="4">
    <source>
        <dbReference type="RuleBase" id="RU361156"/>
    </source>
</evidence>
<accession>A0A5N6MDE6</accession>
<dbReference type="OrthoDB" id="443318at2759"/>
<comment type="caution">
    <text evidence="5">The sequence shown here is derived from an EMBL/GenBank/DDBJ whole genome shotgun (WGS) entry which is preliminary data.</text>
</comment>
<evidence type="ECO:0000313" key="6">
    <source>
        <dbReference type="Proteomes" id="UP000326396"/>
    </source>
</evidence>
<dbReference type="GO" id="GO:0006508">
    <property type="term" value="P:proteolysis"/>
    <property type="evidence" value="ECO:0007669"/>
    <property type="project" value="UniProtKB-KW"/>
</dbReference>
<dbReference type="InterPro" id="IPR029058">
    <property type="entry name" value="AB_hydrolase_fold"/>
</dbReference>
<name>A0A5N6MDE6_9ASTR</name>
<dbReference type="PROSITE" id="PS00131">
    <property type="entry name" value="CARBOXYPEPT_SER_SER"/>
    <property type="match status" value="1"/>
</dbReference>
<dbReference type="EC" id="3.4.16.-" evidence="4"/>
<dbReference type="GO" id="GO:0005773">
    <property type="term" value="C:vacuole"/>
    <property type="evidence" value="ECO:0007669"/>
    <property type="project" value="TreeGrafter"/>
</dbReference>
<dbReference type="PANTHER" id="PTHR11802">
    <property type="entry name" value="SERINE PROTEASE FAMILY S10 SERINE CARBOXYPEPTIDASE"/>
    <property type="match status" value="1"/>
</dbReference>
<reference evidence="5 6" key="1">
    <citation type="submission" date="2019-05" db="EMBL/GenBank/DDBJ databases">
        <title>Mikania micrantha, genome provides insights into the molecular mechanism of rapid growth.</title>
        <authorList>
            <person name="Liu B."/>
        </authorList>
    </citation>
    <scope>NUCLEOTIDE SEQUENCE [LARGE SCALE GENOMIC DNA]</scope>
    <source>
        <strain evidence="5">NLD-2019</strain>
        <tissue evidence="5">Leaf</tissue>
    </source>
</reference>
<dbReference type="GO" id="GO:0005576">
    <property type="term" value="C:extracellular region"/>
    <property type="evidence" value="ECO:0007669"/>
    <property type="project" value="UniProtKB-SubCell"/>
</dbReference>
<keyword evidence="4" id="KW-0121">Carboxypeptidase</keyword>
<evidence type="ECO:0000256" key="1">
    <source>
        <dbReference type="ARBA" id="ARBA00004613"/>
    </source>
</evidence>
<sequence length="425" mass="47705">MLLDGGKAPPHPTQLENRLLDLCELGFFSLNLRPGCSSVGEGAFVEHGPFKPKGDVLVNNDFSWNKEANMLYLETPAGVGFSYSLDESFYSSVNDVLTAGDNLVFLEKWLKKYPEYKSRDFYITGESYAGHYVPQLASLIVHSKAKINLKGIGIGNPLLEFDNDFNSRGEYLWSHGIISDDTYDMFNKVCNYSTIRRQDNFNAITPTCAHVANQASKEIGEFVNPYDVTLDMCLSNVFSQSQVLDRNPDTEAKVDICVEDETTKYLNRKDVQTALNARLVNANEWAPCSEIVKYDMTDMEEPMTPVLASLLKSGIRVFIFSGDQDSVLPLTGTRVVVNGLAKQLELLTTLPYRAWFNDKQFWEVGGWTQVYGDVLYYATIKGAAHEASFTQPKRSIALFRCFLEGKPLPHVEDDRNNNEIVIPAS</sequence>
<dbReference type="FunFam" id="3.40.50.1820:FF:000453">
    <property type="entry name" value="Carboxypeptidase"/>
    <property type="match status" value="1"/>
</dbReference>
<dbReference type="PRINTS" id="PR00724">
    <property type="entry name" value="CRBOXYPTASEC"/>
</dbReference>
<organism evidence="5 6">
    <name type="scientific">Mikania micrantha</name>
    <name type="common">bitter vine</name>
    <dbReference type="NCBI Taxonomy" id="192012"/>
    <lineage>
        <taxon>Eukaryota</taxon>
        <taxon>Viridiplantae</taxon>
        <taxon>Streptophyta</taxon>
        <taxon>Embryophyta</taxon>
        <taxon>Tracheophyta</taxon>
        <taxon>Spermatophyta</taxon>
        <taxon>Magnoliopsida</taxon>
        <taxon>eudicotyledons</taxon>
        <taxon>Gunneridae</taxon>
        <taxon>Pentapetalae</taxon>
        <taxon>asterids</taxon>
        <taxon>campanulids</taxon>
        <taxon>Asterales</taxon>
        <taxon>Asteraceae</taxon>
        <taxon>Asteroideae</taxon>
        <taxon>Heliantheae alliance</taxon>
        <taxon>Eupatorieae</taxon>
        <taxon>Mikania</taxon>
    </lineage>
</organism>
<dbReference type="Gene3D" id="3.40.50.1820">
    <property type="entry name" value="alpha/beta hydrolase"/>
    <property type="match status" value="1"/>
</dbReference>